<evidence type="ECO:0000259" key="3">
    <source>
        <dbReference type="Pfam" id="PF12229"/>
    </source>
</evidence>
<dbReference type="AlphaFoldDB" id="A0A9D1DCV2"/>
<protein>
    <submittedName>
        <fullName evidence="4">VanW family protein</fullName>
    </submittedName>
</protein>
<dbReference type="InterPro" id="IPR022029">
    <property type="entry name" value="YoaR-like_PG-bd"/>
</dbReference>
<dbReference type="PANTHER" id="PTHR35788:SF1">
    <property type="entry name" value="EXPORTED PROTEIN"/>
    <property type="match status" value="1"/>
</dbReference>
<name>A0A9D1DCV2_9FIRM</name>
<feature type="domain" description="YoaR-like putative peptidoglycan binding" evidence="3">
    <location>
        <begin position="113"/>
        <end position="225"/>
    </location>
</feature>
<keyword evidence="2" id="KW-0812">Transmembrane</keyword>
<gene>
    <name evidence="4" type="ORF">IAB36_06055</name>
</gene>
<evidence type="ECO:0000256" key="2">
    <source>
        <dbReference type="SAM" id="Phobius"/>
    </source>
</evidence>
<feature type="region of interest" description="Disordered" evidence="1">
    <location>
        <begin position="443"/>
        <end position="534"/>
    </location>
</feature>
<comment type="caution">
    <text evidence="4">The sequence shown here is derived from an EMBL/GenBank/DDBJ whole genome shotgun (WGS) entry which is preliminary data.</text>
</comment>
<dbReference type="InterPro" id="IPR052913">
    <property type="entry name" value="Glycopeptide_resist_protein"/>
</dbReference>
<evidence type="ECO:0000256" key="1">
    <source>
        <dbReference type="SAM" id="MobiDB-lite"/>
    </source>
</evidence>
<feature type="compositionally biased region" description="Low complexity" evidence="1">
    <location>
        <begin position="468"/>
        <end position="534"/>
    </location>
</feature>
<accession>A0A9D1DCV2</accession>
<reference evidence="4" key="1">
    <citation type="submission" date="2020-10" db="EMBL/GenBank/DDBJ databases">
        <authorList>
            <person name="Gilroy R."/>
        </authorList>
    </citation>
    <scope>NUCLEOTIDE SEQUENCE</scope>
    <source>
        <strain evidence="4">CHK184-25365</strain>
    </source>
</reference>
<proteinExistence type="predicted"/>
<evidence type="ECO:0000313" key="4">
    <source>
        <dbReference type="EMBL" id="HIR41371.1"/>
    </source>
</evidence>
<dbReference type="PANTHER" id="PTHR35788">
    <property type="entry name" value="EXPORTED PROTEIN-RELATED"/>
    <property type="match status" value="1"/>
</dbReference>
<dbReference type="EMBL" id="DVGY01000135">
    <property type="protein sequence ID" value="HIR41371.1"/>
    <property type="molecule type" value="Genomic_DNA"/>
</dbReference>
<keyword evidence="2" id="KW-1133">Transmembrane helix</keyword>
<dbReference type="Proteomes" id="UP000886749">
    <property type="component" value="Unassembled WGS sequence"/>
</dbReference>
<dbReference type="Pfam" id="PF04294">
    <property type="entry name" value="VanW"/>
    <property type="match status" value="1"/>
</dbReference>
<feature type="transmembrane region" description="Helical" evidence="2">
    <location>
        <begin position="14"/>
        <end position="37"/>
    </location>
</feature>
<keyword evidence="2" id="KW-0472">Membrane</keyword>
<reference evidence="4" key="2">
    <citation type="journal article" date="2021" name="PeerJ">
        <title>Extensive microbial diversity within the chicken gut microbiome revealed by metagenomics and culture.</title>
        <authorList>
            <person name="Gilroy R."/>
            <person name="Ravi A."/>
            <person name="Getino M."/>
            <person name="Pursley I."/>
            <person name="Horton D.L."/>
            <person name="Alikhan N.F."/>
            <person name="Baker D."/>
            <person name="Gharbi K."/>
            <person name="Hall N."/>
            <person name="Watson M."/>
            <person name="Adriaenssens E.M."/>
            <person name="Foster-Nyarko E."/>
            <person name="Jarju S."/>
            <person name="Secka A."/>
            <person name="Antonio M."/>
            <person name="Oren A."/>
            <person name="Chaudhuri R.R."/>
            <person name="La Ragione R."/>
            <person name="Hildebrand F."/>
            <person name="Pallen M.J."/>
        </authorList>
    </citation>
    <scope>NUCLEOTIDE SEQUENCE</scope>
    <source>
        <strain evidence="4">CHK184-25365</strain>
    </source>
</reference>
<dbReference type="Pfam" id="PF12229">
    <property type="entry name" value="PG_binding_4"/>
    <property type="match status" value="1"/>
</dbReference>
<sequence length="534" mass="56756">MKLTLAQRFRNKKFLILFCVIAVVVVAAIAVTCVVLLNQHQEQQQQEHVQEVNKVLENTDTFFDGITVQGVDISGMTMEEATAAVTAVEASARPTIQLTMTYNGQNYVYDTDRFAFTYDTAQILEKAYAIGRTGTSEECYDAVQDLKENPVSYSITATLVEESVQAVVDDVAAQINVPMVNARAVGVDFSKSGSDRFQFAEGTSGLAVDTNDLKAKADAALAKEDKVATLQVVANEVAPTLTVADMQPYVQKICSFSTRSTNTSAGNHNMALALSFCNGTIVNPGETFSFCQTTGNSTNGSLGYVEAGVILNGKSDSDYGGGICQASTTLYGAVLRADLTIVERHNHSWPSSYVPIGQDAAVSYPGTDFQFRNDTNVPVFIQAGMEGRTLTVTLYGYKSPDYDYITISSQKTGTMPTSLGTGCTASGEKQYIKDGQVIRTAAIPNSSYRKDGNGGSNVDAIDTDSPNTATEPDTTTSTPEPTPSTPEATPSTPSSTPSTPSQPSTPSTPSEPASQPETSQPTTSESESSSTTSP</sequence>
<dbReference type="InterPro" id="IPR007391">
    <property type="entry name" value="Vancomycin_resist_VanW"/>
</dbReference>
<evidence type="ECO:0000313" key="5">
    <source>
        <dbReference type="Proteomes" id="UP000886749"/>
    </source>
</evidence>
<organism evidence="4 5">
    <name type="scientific">Candidatus Egerieicola pullicola</name>
    <dbReference type="NCBI Taxonomy" id="2840775"/>
    <lineage>
        <taxon>Bacteria</taxon>
        <taxon>Bacillati</taxon>
        <taxon>Bacillota</taxon>
        <taxon>Clostridia</taxon>
        <taxon>Eubacteriales</taxon>
        <taxon>Oscillospiraceae</taxon>
        <taxon>Oscillospiraceae incertae sedis</taxon>
        <taxon>Candidatus Egerieicola</taxon>
    </lineage>
</organism>